<dbReference type="EMBL" id="HG001688">
    <property type="protein sequence ID" value="CDF34378.1"/>
    <property type="molecule type" value="Genomic_DNA"/>
</dbReference>
<sequence>MTTDISEIEDVRREAIRKRVLAEEWAGSALKDLGKAVAQLHAQTPSASNYSQYVALAEKILSLCDQVSVATDVAASLIRAAGNERFELAEDVAKIEAAVSREEIEVERLHKVLARERLQAGRRKQYETIASVSLREPGLLQSQQQLDQANKELAEVEHEIAKIEETKDAMSRELSLFLHCASHLDSFSTQFATLLVEEEGELAMDISS</sequence>
<dbReference type="RefSeq" id="XP_005714197.1">
    <property type="nucleotide sequence ID" value="XM_005714140.1"/>
</dbReference>
<dbReference type="Gramene" id="CDF34378">
    <property type="protein sequence ID" value="CDF34378"/>
    <property type="gene ID" value="CHC_T00003002001"/>
</dbReference>
<name>R7Q9A3_CHOCR</name>
<keyword evidence="1" id="KW-0175">Coiled coil</keyword>
<dbReference type="GeneID" id="17321904"/>
<evidence type="ECO:0000313" key="3">
    <source>
        <dbReference type="Proteomes" id="UP000012073"/>
    </source>
</evidence>
<evidence type="ECO:0000256" key="1">
    <source>
        <dbReference type="SAM" id="Coils"/>
    </source>
</evidence>
<dbReference type="Proteomes" id="UP000012073">
    <property type="component" value="Unassembled WGS sequence"/>
</dbReference>
<feature type="coiled-coil region" evidence="1">
    <location>
        <begin position="139"/>
        <end position="173"/>
    </location>
</feature>
<accession>R7Q9A3</accession>
<dbReference type="KEGG" id="ccp:CHC_T00003002001"/>
<reference evidence="3" key="1">
    <citation type="journal article" date="2013" name="Proc. Natl. Acad. Sci. U.S.A.">
        <title>Genome structure and metabolic features in the red seaweed Chondrus crispus shed light on evolution of the Archaeplastida.</title>
        <authorList>
            <person name="Collen J."/>
            <person name="Porcel B."/>
            <person name="Carre W."/>
            <person name="Ball S.G."/>
            <person name="Chaparro C."/>
            <person name="Tonon T."/>
            <person name="Barbeyron T."/>
            <person name="Michel G."/>
            <person name="Noel B."/>
            <person name="Valentin K."/>
            <person name="Elias M."/>
            <person name="Artiguenave F."/>
            <person name="Arun A."/>
            <person name="Aury J.M."/>
            <person name="Barbosa-Neto J.F."/>
            <person name="Bothwell J.H."/>
            <person name="Bouget F.Y."/>
            <person name="Brillet L."/>
            <person name="Cabello-Hurtado F."/>
            <person name="Capella-Gutierrez S."/>
            <person name="Charrier B."/>
            <person name="Cladiere L."/>
            <person name="Cock J.M."/>
            <person name="Coelho S.M."/>
            <person name="Colleoni C."/>
            <person name="Czjzek M."/>
            <person name="Da Silva C."/>
            <person name="Delage L."/>
            <person name="Denoeud F."/>
            <person name="Deschamps P."/>
            <person name="Dittami S.M."/>
            <person name="Gabaldon T."/>
            <person name="Gachon C.M."/>
            <person name="Groisillier A."/>
            <person name="Herve C."/>
            <person name="Jabbari K."/>
            <person name="Katinka M."/>
            <person name="Kloareg B."/>
            <person name="Kowalczyk N."/>
            <person name="Labadie K."/>
            <person name="Leblanc C."/>
            <person name="Lopez P.J."/>
            <person name="McLachlan D.H."/>
            <person name="Meslet-Cladiere L."/>
            <person name="Moustafa A."/>
            <person name="Nehr Z."/>
            <person name="Nyvall Collen P."/>
            <person name="Panaud O."/>
            <person name="Partensky F."/>
            <person name="Poulain J."/>
            <person name="Rensing S.A."/>
            <person name="Rousvoal S."/>
            <person name="Samson G."/>
            <person name="Symeonidi A."/>
            <person name="Weissenbach J."/>
            <person name="Zambounis A."/>
            <person name="Wincker P."/>
            <person name="Boyen C."/>
        </authorList>
    </citation>
    <scope>NUCLEOTIDE SEQUENCE [LARGE SCALE GENOMIC DNA]</scope>
    <source>
        <strain evidence="3">cv. Stackhouse</strain>
    </source>
</reference>
<evidence type="ECO:0000313" key="2">
    <source>
        <dbReference type="EMBL" id="CDF34378.1"/>
    </source>
</evidence>
<gene>
    <name evidence="2" type="ORF">CHC_T00003002001</name>
</gene>
<dbReference type="AlphaFoldDB" id="R7Q9A3"/>
<keyword evidence="3" id="KW-1185">Reference proteome</keyword>
<organism evidence="2 3">
    <name type="scientific">Chondrus crispus</name>
    <name type="common">Carrageen Irish moss</name>
    <name type="synonym">Polymorpha crispa</name>
    <dbReference type="NCBI Taxonomy" id="2769"/>
    <lineage>
        <taxon>Eukaryota</taxon>
        <taxon>Rhodophyta</taxon>
        <taxon>Florideophyceae</taxon>
        <taxon>Rhodymeniophycidae</taxon>
        <taxon>Gigartinales</taxon>
        <taxon>Gigartinaceae</taxon>
        <taxon>Chondrus</taxon>
    </lineage>
</organism>
<protein>
    <submittedName>
        <fullName evidence="2">Uncharacterized protein</fullName>
    </submittedName>
</protein>
<proteinExistence type="predicted"/>